<evidence type="ECO:0000256" key="1">
    <source>
        <dbReference type="ARBA" id="ARBA00004241"/>
    </source>
</evidence>
<keyword evidence="4" id="KW-0812">Transmembrane</keyword>
<dbReference type="Gene3D" id="3.30.1300.30">
    <property type="entry name" value="GSPII I/J protein-like"/>
    <property type="match status" value="1"/>
</dbReference>
<dbReference type="SUPFAM" id="SSF54523">
    <property type="entry name" value="Pili subunits"/>
    <property type="match status" value="1"/>
</dbReference>
<dbReference type="Pfam" id="PF03895">
    <property type="entry name" value="YadA_anchor"/>
    <property type="match status" value="1"/>
</dbReference>
<evidence type="ECO:0000313" key="10">
    <source>
        <dbReference type="Proteomes" id="UP000063147"/>
    </source>
</evidence>
<dbReference type="InterPro" id="IPR045584">
    <property type="entry name" value="Pilin-like"/>
</dbReference>
<dbReference type="GO" id="GO:0009279">
    <property type="term" value="C:cell outer membrane"/>
    <property type="evidence" value="ECO:0007669"/>
    <property type="project" value="UniProtKB-SubCell"/>
</dbReference>
<comment type="subcellular location">
    <subcellularLocation>
        <location evidence="2">Cell outer membrane</location>
    </subcellularLocation>
    <subcellularLocation>
        <location evidence="1">Cell surface</location>
    </subcellularLocation>
</comment>
<dbReference type="GeneID" id="79809523"/>
<keyword evidence="6" id="KW-0472">Membrane</keyword>
<name>A0A0M4S3A7_9FUSO</name>
<dbReference type="InterPro" id="IPR005594">
    <property type="entry name" value="YadA_C"/>
</dbReference>
<dbReference type="Proteomes" id="UP000063147">
    <property type="component" value="Chromosome"/>
</dbReference>
<keyword evidence="5" id="KW-0732">Signal</keyword>
<proteinExistence type="predicted"/>
<sequence length="190" mass="21034">MKNKLFNIILFIFLLNSFPVFPLDDNIIKEVNPIESIHSDEKDSVSSDTIDKENIISENSLSEESILEAPRKDYTSDELKATNIISTNKDLKNNKKEEDNREDKFEEITDRTNRITALGSAMGAVDLSKTPTKKFRVGAGVGHSANNQAVAVGIGYAPTERLRFNTKISTTTTSNKSSGISVGASYDLDW</sequence>
<gene>
    <name evidence="9" type="ORF">RN98_05465</name>
</gene>
<dbReference type="RefSeq" id="WP_008692537.1">
    <property type="nucleotide sequence ID" value="NZ_CP012713.1"/>
</dbReference>
<dbReference type="PATRIC" id="fig|76859.3.peg.1089"/>
<protein>
    <recommendedName>
        <fullName evidence="8">Trimeric autotransporter adhesin YadA-like C-terminal membrane anchor domain-containing protein</fullName>
    </recommendedName>
</protein>
<evidence type="ECO:0000256" key="4">
    <source>
        <dbReference type="ARBA" id="ARBA00022692"/>
    </source>
</evidence>
<evidence type="ECO:0000259" key="8">
    <source>
        <dbReference type="Pfam" id="PF03895"/>
    </source>
</evidence>
<evidence type="ECO:0000256" key="6">
    <source>
        <dbReference type="ARBA" id="ARBA00023136"/>
    </source>
</evidence>
<evidence type="ECO:0000256" key="5">
    <source>
        <dbReference type="ARBA" id="ARBA00022729"/>
    </source>
</evidence>
<evidence type="ECO:0000256" key="7">
    <source>
        <dbReference type="ARBA" id="ARBA00023237"/>
    </source>
</evidence>
<feature type="domain" description="Trimeric autotransporter adhesin YadA-like C-terminal membrane anchor" evidence="8">
    <location>
        <begin position="130"/>
        <end position="187"/>
    </location>
</feature>
<dbReference type="AlphaFoldDB" id="A0A0M4S3A7"/>
<organism evidence="9">
    <name type="scientific">Fusobacterium animalis</name>
    <dbReference type="NCBI Taxonomy" id="76859"/>
    <lineage>
        <taxon>Bacteria</taxon>
        <taxon>Fusobacteriati</taxon>
        <taxon>Fusobacteriota</taxon>
        <taxon>Fusobacteriia</taxon>
        <taxon>Fusobacteriales</taxon>
        <taxon>Fusobacteriaceae</taxon>
        <taxon>Fusobacterium</taxon>
    </lineage>
</organism>
<accession>A0A0M4S3A7</accession>
<reference evidence="9 10" key="1">
    <citation type="submission" date="2015-09" db="EMBL/GenBank/DDBJ databases">
        <authorList>
            <person name="Jackson K.R."/>
            <person name="Lunt B.L."/>
            <person name="Fisher J.N.B."/>
            <person name="Gardner A.V."/>
            <person name="Bailey M.E."/>
            <person name="Deus L.M."/>
            <person name="Earl A.S."/>
            <person name="Gibby P.D."/>
            <person name="Hartmann K.A."/>
            <person name="Liu J.E."/>
            <person name="Manci A.M."/>
            <person name="Nielsen D.A."/>
            <person name="Solomon M.B."/>
            <person name="Breakwell D.P."/>
            <person name="Burnett S.H."/>
            <person name="Grose J.H."/>
        </authorList>
    </citation>
    <scope>NUCLEOTIDE SEQUENCE [LARGE SCALE GENOMIC DNA]</scope>
    <source>
        <strain evidence="9 10">KCOM 1279</strain>
    </source>
</reference>
<dbReference type="EMBL" id="CP012713">
    <property type="protein sequence ID" value="ALF17643.1"/>
    <property type="molecule type" value="Genomic_DNA"/>
</dbReference>
<dbReference type="OrthoDB" id="90581at2"/>
<evidence type="ECO:0000256" key="2">
    <source>
        <dbReference type="ARBA" id="ARBA00004442"/>
    </source>
</evidence>
<evidence type="ECO:0000256" key="3">
    <source>
        <dbReference type="ARBA" id="ARBA00022452"/>
    </source>
</evidence>
<keyword evidence="7" id="KW-0998">Cell outer membrane</keyword>
<dbReference type="GO" id="GO:0009986">
    <property type="term" value="C:cell surface"/>
    <property type="evidence" value="ECO:0007669"/>
    <property type="project" value="UniProtKB-SubCell"/>
</dbReference>
<keyword evidence="3" id="KW-1134">Transmembrane beta strand</keyword>
<evidence type="ECO:0000313" key="9">
    <source>
        <dbReference type="EMBL" id="ALF17643.1"/>
    </source>
</evidence>